<dbReference type="InterPro" id="IPR003772">
    <property type="entry name" value="YceD"/>
</dbReference>
<dbReference type="Proteomes" id="UP000007058">
    <property type="component" value="Chromosome"/>
</dbReference>
<name>Q2W4S0_PARM1</name>
<dbReference type="KEGG" id="mag:amb2351"/>
<evidence type="ECO:0008006" key="4">
    <source>
        <dbReference type="Google" id="ProtNLM"/>
    </source>
</evidence>
<evidence type="ECO:0000313" key="3">
    <source>
        <dbReference type="Proteomes" id="UP000007058"/>
    </source>
</evidence>
<organism evidence="2 3">
    <name type="scientific">Paramagnetospirillum magneticum (strain ATCC 700264 / AMB-1)</name>
    <name type="common">Magnetospirillum magneticum</name>
    <dbReference type="NCBI Taxonomy" id="342108"/>
    <lineage>
        <taxon>Bacteria</taxon>
        <taxon>Pseudomonadati</taxon>
        <taxon>Pseudomonadota</taxon>
        <taxon>Alphaproteobacteria</taxon>
        <taxon>Rhodospirillales</taxon>
        <taxon>Magnetospirillaceae</taxon>
        <taxon>Paramagnetospirillum</taxon>
    </lineage>
</organism>
<dbReference type="EMBL" id="AP007255">
    <property type="protein sequence ID" value="BAE51155.1"/>
    <property type="molecule type" value="Genomic_DNA"/>
</dbReference>
<reference evidence="2 3" key="1">
    <citation type="journal article" date="2005" name="DNA Res.">
        <title>Complete genome sequence of the facultative anaerobic magnetotactic bacterium Magnetospirillum sp. strain AMB-1.</title>
        <authorList>
            <person name="Matsunaga T."/>
            <person name="Okamura Y."/>
            <person name="Fukuda Y."/>
            <person name="Wahyudi A.T."/>
            <person name="Murase Y."/>
            <person name="Takeyama H."/>
        </authorList>
    </citation>
    <scope>NUCLEOTIDE SEQUENCE [LARGE SCALE GENOMIC DNA]</scope>
    <source>
        <strain evidence="3">ATCC 700264 / AMB-1</strain>
    </source>
</reference>
<dbReference type="AlphaFoldDB" id="Q2W4S0"/>
<gene>
    <name evidence="2" type="ordered locus">amb2351</name>
</gene>
<dbReference type="Pfam" id="PF02620">
    <property type="entry name" value="YceD"/>
    <property type="match status" value="1"/>
</dbReference>
<dbReference type="HOGENOM" id="CLU_088841_0_0_5"/>
<dbReference type="STRING" id="342108.amb2351"/>
<accession>Q2W4S0</accession>
<feature type="region of interest" description="Disordered" evidence="1">
    <location>
        <begin position="149"/>
        <end position="168"/>
    </location>
</feature>
<evidence type="ECO:0000256" key="1">
    <source>
        <dbReference type="SAM" id="MobiDB-lite"/>
    </source>
</evidence>
<proteinExistence type="predicted"/>
<evidence type="ECO:0000313" key="2">
    <source>
        <dbReference type="EMBL" id="BAE51155.1"/>
    </source>
</evidence>
<protein>
    <recommendedName>
        <fullName evidence="4">Metal-binding protein</fullName>
    </recommendedName>
</protein>
<sequence length="180" mass="19517">MTKETGPFSYPVEVDKIPARGTRLRVEPTPSDRDAIAQWLDVREVTEMQAEFQMAPVGKTGLFRVNGRLTARVMQTCVVTLAPVQTLVDEEIAMTFGPPPDDCGDEAAEIEVDFHDTDPPDPIVDGAIDLGAVMVEHLALGIDPFPRSEGAEFALPGEPPEAPEPKANPFAVLAALKQKR</sequence>
<keyword evidence="3" id="KW-1185">Reference proteome</keyword>